<dbReference type="Proteomes" id="UP000887577">
    <property type="component" value="Unplaced"/>
</dbReference>
<protein>
    <submittedName>
        <fullName evidence="2">Uncharacterized protein</fullName>
    </submittedName>
</protein>
<accession>A0A914Z3K7</accession>
<organism evidence="1 2">
    <name type="scientific">Panagrolaimus superbus</name>
    <dbReference type="NCBI Taxonomy" id="310955"/>
    <lineage>
        <taxon>Eukaryota</taxon>
        <taxon>Metazoa</taxon>
        <taxon>Ecdysozoa</taxon>
        <taxon>Nematoda</taxon>
        <taxon>Chromadorea</taxon>
        <taxon>Rhabditida</taxon>
        <taxon>Tylenchina</taxon>
        <taxon>Panagrolaimomorpha</taxon>
        <taxon>Panagrolaimoidea</taxon>
        <taxon>Panagrolaimidae</taxon>
        <taxon>Panagrolaimus</taxon>
    </lineage>
</organism>
<dbReference type="WBParaSite" id="PSU_v2.g7277.t1">
    <property type="protein sequence ID" value="PSU_v2.g7277.t1"/>
    <property type="gene ID" value="PSU_v2.g7277"/>
</dbReference>
<sequence length="388" mass="43563">METTASFVAIHSSPKSLTTFLPPCFNGSQALTDVAKAFQILLNEKFVQPSECLQMPQRAFSSADRPDPAPIPSRLTPFSAACFILDPAHKIFLSEGMTISFWLSLAKFSDLKIKEHVVSIGTPQLNVKVFLHASTGTLSLTLNVFGATIKRIKTSKIFEKEKMWESICLGLRVVDGVAKVLVLFGDHLTCFESPDLPLEFQGEGYTPNVVNFSTTPLEICIGSAVETDFLYEISSIFSFKGLLSPQCVIAFRSLGCEFQCLTECRSGEFYSSFANSMTKNLITDKKCNLLEVWSEPKKFISRLQRSILFVIRVTSAHCYGLSVFQKGIDSERLSHVRENVFCLAMYKDYPIEWHCQIVYRKQETLDISLRAIGSIKLFVFLYALVRIL</sequence>
<proteinExistence type="predicted"/>
<evidence type="ECO:0000313" key="2">
    <source>
        <dbReference type="WBParaSite" id="PSU_v2.g7277.t1"/>
    </source>
</evidence>
<evidence type="ECO:0000313" key="1">
    <source>
        <dbReference type="Proteomes" id="UP000887577"/>
    </source>
</evidence>
<dbReference type="AlphaFoldDB" id="A0A914Z3K7"/>
<reference evidence="2" key="1">
    <citation type="submission" date="2022-11" db="UniProtKB">
        <authorList>
            <consortium name="WormBaseParasite"/>
        </authorList>
    </citation>
    <scope>IDENTIFICATION</scope>
</reference>
<keyword evidence="1" id="KW-1185">Reference proteome</keyword>
<name>A0A914Z3K7_9BILA</name>